<dbReference type="EMBL" id="JBHSJG010000014">
    <property type="protein sequence ID" value="MFC4987019.1"/>
    <property type="molecule type" value="Genomic_DNA"/>
</dbReference>
<keyword evidence="1" id="KW-0175">Coiled coil</keyword>
<dbReference type="Pfam" id="PF19103">
    <property type="entry name" value="DUF5790"/>
    <property type="match status" value="1"/>
</dbReference>
<accession>A0ABD5QBT8</accession>
<protein>
    <submittedName>
        <fullName evidence="3">DUF5790 family protein</fullName>
    </submittedName>
</protein>
<dbReference type="InterPro" id="IPR043808">
    <property type="entry name" value="DUF5790"/>
</dbReference>
<feature type="region of interest" description="Disordered" evidence="2">
    <location>
        <begin position="1"/>
        <end position="24"/>
    </location>
</feature>
<keyword evidence="4" id="KW-1185">Reference proteome</keyword>
<reference evidence="3 4" key="1">
    <citation type="journal article" date="2019" name="Int. J. Syst. Evol. Microbiol.">
        <title>The Global Catalogue of Microorganisms (GCM) 10K type strain sequencing project: providing services to taxonomists for standard genome sequencing and annotation.</title>
        <authorList>
            <consortium name="The Broad Institute Genomics Platform"/>
            <consortium name="The Broad Institute Genome Sequencing Center for Infectious Disease"/>
            <person name="Wu L."/>
            <person name="Ma J."/>
        </authorList>
    </citation>
    <scope>NUCLEOTIDE SEQUENCE [LARGE SCALE GENOMIC DNA]</scope>
    <source>
        <strain evidence="3 4">CGMCC 1.15824</strain>
    </source>
</reference>
<dbReference type="AlphaFoldDB" id="A0ABD5QBT8"/>
<feature type="compositionally biased region" description="Acidic residues" evidence="2">
    <location>
        <begin position="140"/>
        <end position="150"/>
    </location>
</feature>
<proteinExistence type="predicted"/>
<feature type="region of interest" description="Disordered" evidence="2">
    <location>
        <begin position="120"/>
        <end position="150"/>
    </location>
</feature>
<evidence type="ECO:0000313" key="3">
    <source>
        <dbReference type="EMBL" id="MFC4987019.1"/>
    </source>
</evidence>
<gene>
    <name evidence="3" type="ORF">ACFPFO_04385</name>
</gene>
<dbReference type="Proteomes" id="UP001595925">
    <property type="component" value="Unassembled WGS sequence"/>
</dbReference>
<comment type="caution">
    <text evidence="3">The sequence shown here is derived from an EMBL/GenBank/DDBJ whole genome shotgun (WGS) entry which is preliminary data.</text>
</comment>
<feature type="compositionally biased region" description="Acidic residues" evidence="2">
    <location>
        <begin position="1"/>
        <end position="12"/>
    </location>
</feature>
<sequence length="150" mass="16101">MSQSALDDDELFGEAASEMRDDVESSLSAAREALPEADAVWEAEADNVLGVLNTLDANLEAGDAEEHLRDAKKWYTMGERAEAFEDASDLESEIEALEETVEQLSTAGERIDGLPETMLALKESLEDAETGAGDGADGGNEGEDEDEDEE</sequence>
<evidence type="ECO:0000256" key="1">
    <source>
        <dbReference type="SAM" id="Coils"/>
    </source>
</evidence>
<feature type="coiled-coil region" evidence="1">
    <location>
        <begin position="80"/>
        <end position="107"/>
    </location>
</feature>
<name>A0ABD5QBT8_9EURY</name>
<evidence type="ECO:0000313" key="4">
    <source>
        <dbReference type="Proteomes" id="UP001595925"/>
    </source>
</evidence>
<evidence type="ECO:0000256" key="2">
    <source>
        <dbReference type="SAM" id="MobiDB-lite"/>
    </source>
</evidence>
<organism evidence="3 4">
    <name type="scientific">Saliphagus infecundisoli</name>
    <dbReference type="NCBI Taxonomy" id="1849069"/>
    <lineage>
        <taxon>Archaea</taxon>
        <taxon>Methanobacteriati</taxon>
        <taxon>Methanobacteriota</taxon>
        <taxon>Stenosarchaea group</taxon>
        <taxon>Halobacteria</taxon>
        <taxon>Halobacteriales</taxon>
        <taxon>Natrialbaceae</taxon>
        <taxon>Saliphagus</taxon>
    </lineage>
</organism>
<dbReference type="RefSeq" id="WP_224828269.1">
    <property type="nucleotide sequence ID" value="NZ_JAIVEF010000005.1"/>
</dbReference>